<proteinExistence type="predicted"/>
<dbReference type="Gene3D" id="3.30.700.10">
    <property type="entry name" value="Glycoprotein, Type 4 Pilin"/>
    <property type="match status" value="1"/>
</dbReference>
<evidence type="ECO:0000313" key="6">
    <source>
        <dbReference type="EMBL" id="RWZ78185.1"/>
    </source>
</evidence>
<dbReference type="InterPro" id="IPR012902">
    <property type="entry name" value="N_methyl_site"/>
</dbReference>
<keyword evidence="7" id="KW-1185">Reference proteome</keyword>
<protein>
    <submittedName>
        <fullName evidence="6">LamG domain-containing protein</fullName>
    </submittedName>
</protein>
<dbReference type="Gene3D" id="2.60.120.200">
    <property type="match status" value="1"/>
</dbReference>
<keyword evidence="1" id="KW-0488">Methylation</keyword>
<organism evidence="6 7">
    <name type="scientific">Candidatus Microsaccharimonas sossegonensis</name>
    <dbReference type="NCBI Taxonomy" id="2506948"/>
    <lineage>
        <taxon>Bacteria</taxon>
        <taxon>Candidatus Saccharimonadota</taxon>
        <taxon>Candidatus Saccharimonadia</taxon>
        <taxon>Candidatus Saccharimonadales</taxon>
        <taxon>Candidatus Saccharimonadaceae</taxon>
        <taxon>Candidatus Microsaccharimonas</taxon>
    </lineage>
</organism>
<evidence type="ECO:0000259" key="5">
    <source>
        <dbReference type="SMART" id="SM00560"/>
    </source>
</evidence>
<keyword evidence="2" id="KW-0732">Signal</keyword>
<dbReference type="EMBL" id="SCKX01000001">
    <property type="protein sequence ID" value="RWZ78185.1"/>
    <property type="molecule type" value="Genomic_DNA"/>
</dbReference>
<accession>A0A4Q0AGA9</accession>
<dbReference type="Proteomes" id="UP000289257">
    <property type="component" value="Unassembled WGS sequence"/>
</dbReference>
<dbReference type="SMART" id="SM00560">
    <property type="entry name" value="LamGL"/>
    <property type="match status" value="1"/>
</dbReference>
<gene>
    <name evidence="6" type="ORF">EOT05_00220</name>
</gene>
<dbReference type="InterPro" id="IPR000983">
    <property type="entry name" value="Bac_GSPG_pilin"/>
</dbReference>
<dbReference type="Pfam" id="PF07963">
    <property type="entry name" value="N_methyl"/>
    <property type="match status" value="1"/>
</dbReference>
<dbReference type="GO" id="GO:0015627">
    <property type="term" value="C:type II protein secretion system complex"/>
    <property type="evidence" value="ECO:0007669"/>
    <property type="project" value="InterPro"/>
</dbReference>
<feature type="transmembrane region" description="Helical" evidence="4">
    <location>
        <begin position="12"/>
        <end position="36"/>
    </location>
</feature>
<dbReference type="GO" id="GO:0015628">
    <property type="term" value="P:protein secretion by the type II secretion system"/>
    <property type="evidence" value="ECO:0007669"/>
    <property type="project" value="InterPro"/>
</dbReference>
<evidence type="ECO:0000256" key="2">
    <source>
        <dbReference type="ARBA" id="ARBA00022729"/>
    </source>
</evidence>
<dbReference type="NCBIfam" id="TIGR02532">
    <property type="entry name" value="IV_pilin_GFxxxE"/>
    <property type="match status" value="1"/>
</dbReference>
<dbReference type="InterPro" id="IPR013320">
    <property type="entry name" value="ConA-like_dom_sf"/>
</dbReference>
<reference evidence="6" key="1">
    <citation type="submission" date="2019-01" db="EMBL/GenBank/DDBJ databases">
        <title>Genomic signatures and co-occurrence patterns of the ultra-small Saccharimodia (Patescibacteria phylum) suggest a symbiotic lifestyle.</title>
        <authorList>
            <person name="Lemos L."/>
            <person name="Medeiros J."/>
            <person name="Andreote F."/>
            <person name="Fernandes G."/>
            <person name="Varani A."/>
            <person name="Oliveira G."/>
            <person name="Pylro V."/>
        </authorList>
    </citation>
    <scope>NUCLEOTIDE SEQUENCE [LARGE SCALE GENOMIC DNA]</scope>
    <source>
        <strain evidence="6">AMD02</strain>
    </source>
</reference>
<evidence type="ECO:0000313" key="7">
    <source>
        <dbReference type="Proteomes" id="UP000289257"/>
    </source>
</evidence>
<feature type="domain" description="LamG-like jellyroll fold" evidence="5">
    <location>
        <begin position="205"/>
        <end position="338"/>
    </location>
</feature>
<name>A0A4Q0AGA9_9BACT</name>
<evidence type="ECO:0000256" key="4">
    <source>
        <dbReference type="SAM" id="Phobius"/>
    </source>
</evidence>
<keyword evidence="3" id="KW-1015">Disulfide bond</keyword>
<dbReference type="Pfam" id="PF13385">
    <property type="entry name" value="Laminin_G_3"/>
    <property type="match status" value="1"/>
</dbReference>
<dbReference type="InterPro" id="IPR045584">
    <property type="entry name" value="Pilin-like"/>
</dbReference>
<dbReference type="PRINTS" id="PR00813">
    <property type="entry name" value="BCTERIALGSPG"/>
</dbReference>
<dbReference type="InterPro" id="IPR006558">
    <property type="entry name" value="LamG-like"/>
</dbReference>
<keyword evidence="4" id="KW-1133">Transmembrane helix</keyword>
<comment type="caution">
    <text evidence="6">The sequence shown here is derived from an EMBL/GenBank/DDBJ whole genome shotgun (WGS) entry which is preliminary data.</text>
</comment>
<keyword evidence="4" id="KW-0812">Transmembrane</keyword>
<dbReference type="SUPFAM" id="SSF54523">
    <property type="entry name" value="Pili subunits"/>
    <property type="match status" value="1"/>
</dbReference>
<dbReference type="AlphaFoldDB" id="A0A4Q0AGA9"/>
<evidence type="ECO:0000256" key="1">
    <source>
        <dbReference type="ARBA" id="ARBA00022481"/>
    </source>
</evidence>
<sequence>MAYVTARRPLAGFTIVELLIVIIVIGILVAISVVAYNGVQRGARDKSIISDIDGIAGELTRYATNNNGVYGSAVAWYSPSGSNANISFTPSAGNKIDVVTNTNDYCIRGYSSGSTYTSISKAYTKGSSAYACSMLFASVAAGGTGGMTTGAWLLNSDAIDASGAGKNGTITGATSTTGGSGLANGAYAFNGNGQFIQTPAVHSPGAGTMSVWFRSSGVQPASPGSWYIASVPQSSDNSRIYLSLNSSGTIVSARIGTGTIVGTSTISPGSWYNLVVSWSGTTAKFYVNGSDVTSTSTFNGLSSTGANMYLGCLSSVGSECVSGSIDDVRVYNTALSSSDVSTIYSAGAQ</sequence>
<dbReference type="SUPFAM" id="SSF49899">
    <property type="entry name" value="Concanavalin A-like lectins/glucanases"/>
    <property type="match status" value="1"/>
</dbReference>
<keyword evidence="4" id="KW-0472">Membrane</keyword>
<evidence type="ECO:0000256" key="3">
    <source>
        <dbReference type="ARBA" id="ARBA00023157"/>
    </source>
</evidence>